<dbReference type="PROSITE" id="PS51186">
    <property type="entry name" value="GNAT"/>
    <property type="match status" value="1"/>
</dbReference>
<dbReference type="EMBL" id="JBHSPU010000015">
    <property type="protein sequence ID" value="MFC5915006.1"/>
    <property type="molecule type" value="Genomic_DNA"/>
</dbReference>
<feature type="region of interest" description="Disordered" evidence="1">
    <location>
        <begin position="171"/>
        <end position="193"/>
    </location>
</feature>
<gene>
    <name evidence="3" type="ORF">ACFP1B_16500</name>
</gene>
<proteinExistence type="predicted"/>
<evidence type="ECO:0000313" key="3">
    <source>
        <dbReference type="EMBL" id="MFC5915006.1"/>
    </source>
</evidence>
<keyword evidence="3" id="KW-0808">Transferase</keyword>
<accession>A0ABW1GNQ1</accession>
<dbReference type="PANTHER" id="PTHR43792">
    <property type="entry name" value="GNAT FAMILY, PUTATIVE (AFU_ORTHOLOGUE AFUA_3G00765)-RELATED-RELATED"/>
    <property type="match status" value="1"/>
</dbReference>
<evidence type="ECO:0000313" key="4">
    <source>
        <dbReference type="Proteomes" id="UP001596200"/>
    </source>
</evidence>
<feature type="domain" description="N-acetyltransferase" evidence="2">
    <location>
        <begin position="15"/>
        <end position="185"/>
    </location>
</feature>
<evidence type="ECO:0000259" key="2">
    <source>
        <dbReference type="PROSITE" id="PS51186"/>
    </source>
</evidence>
<dbReference type="SUPFAM" id="SSF55729">
    <property type="entry name" value="Acyl-CoA N-acyltransferases (Nat)"/>
    <property type="match status" value="1"/>
</dbReference>
<dbReference type="Gene3D" id="3.40.630.30">
    <property type="match status" value="1"/>
</dbReference>
<dbReference type="GO" id="GO:0016746">
    <property type="term" value="F:acyltransferase activity"/>
    <property type="evidence" value="ECO:0007669"/>
    <property type="project" value="UniProtKB-KW"/>
</dbReference>
<keyword evidence="4" id="KW-1185">Reference proteome</keyword>
<dbReference type="RefSeq" id="WP_344514577.1">
    <property type="nucleotide sequence ID" value="NZ_BAAATU010000030.1"/>
</dbReference>
<dbReference type="EC" id="2.3.-.-" evidence="3"/>
<dbReference type="InterPro" id="IPR000182">
    <property type="entry name" value="GNAT_dom"/>
</dbReference>
<keyword evidence="3" id="KW-0012">Acyltransferase</keyword>
<sequence>MIDDPGTFALSAGPLLLRPWLAEDAPALIEAHRDPTMRAMLLTRITDEAEAEQWLREQQRGRESGSRFGFAVVDRDHGGALVGNVALKYPGSGSGSDSAEVGYWTTASARGRGIAPLALGALGDWAFEAFAGDGLRRLELMHQGDNKASCRVAEKSGYDFAEVLPARPPWPRDGHRHVRLSAGGTRRTGKVLP</sequence>
<reference evidence="4" key="1">
    <citation type="journal article" date="2019" name="Int. J. Syst. Evol. Microbiol.">
        <title>The Global Catalogue of Microorganisms (GCM) 10K type strain sequencing project: providing services to taxonomists for standard genome sequencing and annotation.</title>
        <authorList>
            <consortium name="The Broad Institute Genomics Platform"/>
            <consortium name="The Broad Institute Genome Sequencing Center for Infectious Disease"/>
            <person name="Wu L."/>
            <person name="Ma J."/>
        </authorList>
    </citation>
    <scope>NUCLEOTIDE SEQUENCE [LARGE SCALE GENOMIC DNA]</scope>
    <source>
        <strain evidence="4">JCM 4147</strain>
    </source>
</reference>
<dbReference type="Pfam" id="PF13302">
    <property type="entry name" value="Acetyltransf_3"/>
    <property type="match status" value="1"/>
</dbReference>
<comment type="caution">
    <text evidence="3">The sequence shown here is derived from an EMBL/GenBank/DDBJ whole genome shotgun (WGS) entry which is preliminary data.</text>
</comment>
<evidence type="ECO:0000256" key="1">
    <source>
        <dbReference type="SAM" id="MobiDB-lite"/>
    </source>
</evidence>
<name>A0ABW1GNQ1_9ACTN</name>
<dbReference type="Proteomes" id="UP001596200">
    <property type="component" value="Unassembled WGS sequence"/>
</dbReference>
<dbReference type="PANTHER" id="PTHR43792:SF16">
    <property type="entry name" value="N-ACETYLTRANSFERASE DOMAIN-CONTAINING PROTEIN"/>
    <property type="match status" value="1"/>
</dbReference>
<protein>
    <submittedName>
        <fullName evidence="3">GNAT family N-acetyltransferase</fullName>
        <ecNumber evidence="3">2.3.-.-</ecNumber>
    </submittedName>
</protein>
<dbReference type="InterPro" id="IPR016181">
    <property type="entry name" value="Acyl_CoA_acyltransferase"/>
</dbReference>
<dbReference type="InterPro" id="IPR051531">
    <property type="entry name" value="N-acetyltransferase"/>
</dbReference>
<organism evidence="3 4">
    <name type="scientific">Streptomyces pulveraceus</name>
    <dbReference type="NCBI Taxonomy" id="68258"/>
    <lineage>
        <taxon>Bacteria</taxon>
        <taxon>Bacillati</taxon>
        <taxon>Actinomycetota</taxon>
        <taxon>Actinomycetes</taxon>
        <taxon>Kitasatosporales</taxon>
        <taxon>Streptomycetaceae</taxon>
        <taxon>Streptomyces</taxon>
    </lineage>
</organism>